<dbReference type="CDD" id="cd12059">
    <property type="entry name" value="SH3_MLK1-3"/>
    <property type="match status" value="1"/>
</dbReference>
<gene>
    <name evidence="5" type="ORF">ONB1V03_LOCUS18135</name>
    <name evidence="4" type="ORF">ONB1V03_LOCUS4557</name>
</gene>
<keyword evidence="6" id="KW-1185">Reference proteome</keyword>
<reference evidence="5" key="1">
    <citation type="submission" date="2020-11" db="EMBL/GenBank/DDBJ databases">
        <authorList>
            <person name="Tran Van P."/>
        </authorList>
    </citation>
    <scope>NUCLEOTIDE SEQUENCE</scope>
</reference>
<sequence>MQGMGANCRPTGATSQMTPIWTAIFDYEATGDDELSLQRGDRVEVLSMDTKISGDEGWWTGKIGQRVGIFPSNFVIPERRCPSNEASVLPQICEIDFSQLRLQEVI</sequence>
<keyword evidence="1 2" id="KW-0728">SH3 domain</keyword>
<dbReference type="Pfam" id="PF14604">
    <property type="entry name" value="SH3_9"/>
    <property type="match status" value="1"/>
</dbReference>
<accession>A0A7R9MJT6</accession>
<dbReference type="EMBL" id="OC916427">
    <property type="protein sequence ID" value="CAD7644235.1"/>
    <property type="molecule type" value="Genomic_DNA"/>
</dbReference>
<dbReference type="PRINTS" id="PR00452">
    <property type="entry name" value="SH3DOMAIN"/>
</dbReference>
<dbReference type="AlphaFoldDB" id="A0A7R9MJT6"/>
<dbReference type="EMBL" id="CAJPVJ010024225">
    <property type="protein sequence ID" value="CAG2178710.1"/>
    <property type="molecule type" value="Genomic_DNA"/>
</dbReference>
<dbReference type="InterPro" id="IPR035779">
    <property type="entry name" value="MLK1-3_SH3"/>
</dbReference>
<evidence type="ECO:0000256" key="2">
    <source>
        <dbReference type="PROSITE-ProRule" id="PRU00192"/>
    </source>
</evidence>
<feature type="domain" description="SH3" evidence="3">
    <location>
        <begin position="16"/>
        <end position="80"/>
    </location>
</feature>
<dbReference type="PANTHER" id="PTHR14167">
    <property type="entry name" value="SH3 DOMAIN-CONTAINING"/>
    <property type="match status" value="1"/>
</dbReference>
<dbReference type="OrthoDB" id="6433291at2759"/>
<proteinExistence type="predicted"/>
<evidence type="ECO:0000256" key="1">
    <source>
        <dbReference type="ARBA" id="ARBA00022443"/>
    </source>
</evidence>
<dbReference type="SUPFAM" id="SSF50044">
    <property type="entry name" value="SH3-domain"/>
    <property type="match status" value="1"/>
</dbReference>
<dbReference type="SMART" id="SM00326">
    <property type="entry name" value="SH3"/>
    <property type="match status" value="1"/>
</dbReference>
<dbReference type="InterPro" id="IPR050384">
    <property type="entry name" value="Endophilin_SH3RF"/>
</dbReference>
<dbReference type="PANTHER" id="PTHR14167:SF116">
    <property type="entry name" value="CAP, ISOFORM AC"/>
    <property type="match status" value="1"/>
</dbReference>
<name>A0A7R9MJT6_9ACAR</name>
<dbReference type="Gene3D" id="2.30.30.40">
    <property type="entry name" value="SH3 Domains"/>
    <property type="match status" value="1"/>
</dbReference>
<evidence type="ECO:0000259" key="3">
    <source>
        <dbReference type="PROSITE" id="PS50002"/>
    </source>
</evidence>
<dbReference type="FunFam" id="2.30.30.40:FF:000079">
    <property type="entry name" value="Mitogen-activated protein kinase kinase kinase"/>
    <property type="match status" value="1"/>
</dbReference>
<organism evidence="5">
    <name type="scientific">Oppiella nova</name>
    <dbReference type="NCBI Taxonomy" id="334625"/>
    <lineage>
        <taxon>Eukaryota</taxon>
        <taxon>Metazoa</taxon>
        <taxon>Ecdysozoa</taxon>
        <taxon>Arthropoda</taxon>
        <taxon>Chelicerata</taxon>
        <taxon>Arachnida</taxon>
        <taxon>Acari</taxon>
        <taxon>Acariformes</taxon>
        <taxon>Sarcoptiformes</taxon>
        <taxon>Oribatida</taxon>
        <taxon>Brachypylina</taxon>
        <taxon>Oppioidea</taxon>
        <taxon>Oppiidae</taxon>
        <taxon>Oppiella</taxon>
    </lineage>
</organism>
<feature type="non-terminal residue" evidence="5">
    <location>
        <position position="1"/>
    </location>
</feature>
<evidence type="ECO:0000313" key="6">
    <source>
        <dbReference type="Proteomes" id="UP000728032"/>
    </source>
</evidence>
<protein>
    <recommendedName>
        <fullName evidence="3">SH3 domain-containing protein</fullName>
    </recommendedName>
</protein>
<evidence type="ECO:0000313" key="5">
    <source>
        <dbReference type="EMBL" id="CAD7661574.1"/>
    </source>
</evidence>
<dbReference type="PROSITE" id="PS50002">
    <property type="entry name" value="SH3"/>
    <property type="match status" value="1"/>
</dbReference>
<dbReference type="EMBL" id="OC939050">
    <property type="protein sequence ID" value="CAD7661574.1"/>
    <property type="molecule type" value="Genomic_DNA"/>
</dbReference>
<dbReference type="Proteomes" id="UP000728032">
    <property type="component" value="Unassembled WGS sequence"/>
</dbReference>
<dbReference type="EMBL" id="CAJPVJ010001602">
    <property type="protein sequence ID" value="CAG2165011.1"/>
    <property type="molecule type" value="Genomic_DNA"/>
</dbReference>
<dbReference type="InterPro" id="IPR036028">
    <property type="entry name" value="SH3-like_dom_sf"/>
</dbReference>
<evidence type="ECO:0000313" key="4">
    <source>
        <dbReference type="EMBL" id="CAD7644235.1"/>
    </source>
</evidence>
<dbReference type="InterPro" id="IPR001452">
    <property type="entry name" value="SH3_domain"/>
</dbReference>